<evidence type="ECO:0000256" key="2">
    <source>
        <dbReference type="ARBA" id="ARBA00022448"/>
    </source>
</evidence>
<keyword evidence="7" id="KW-0997">Cell inner membrane</keyword>
<evidence type="ECO:0000256" key="5">
    <source>
        <dbReference type="ARBA" id="ARBA00022989"/>
    </source>
</evidence>
<dbReference type="GO" id="GO:0022857">
    <property type="term" value="F:transmembrane transporter activity"/>
    <property type="evidence" value="ECO:0007669"/>
    <property type="project" value="UniProtKB-UniRule"/>
</dbReference>
<comment type="subcellular location">
    <subcellularLocation>
        <location evidence="7">Cell inner membrane</location>
        <topology evidence="7">Multi-pass membrane protein</topology>
    </subcellularLocation>
    <subcellularLocation>
        <location evidence="1">Cell membrane</location>
        <topology evidence="1">Multi-pass membrane protein</topology>
    </subcellularLocation>
</comment>
<keyword evidence="2 7" id="KW-0813">Transport</keyword>
<keyword evidence="3" id="KW-1003">Cell membrane</keyword>
<proteinExistence type="inferred from homology"/>
<protein>
    <recommendedName>
        <fullName evidence="7">TRAP transporter small permease protein</fullName>
    </recommendedName>
</protein>
<dbReference type="GO" id="GO:0005886">
    <property type="term" value="C:plasma membrane"/>
    <property type="evidence" value="ECO:0007669"/>
    <property type="project" value="UniProtKB-SubCell"/>
</dbReference>
<feature type="domain" description="Tripartite ATP-independent periplasmic transporters DctQ component" evidence="8">
    <location>
        <begin position="27"/>
        <end position="152"/>
    </location>
</feature>
<keyword evidence="4 7" id="KW-0812">Transmembrane</keyword>
<accession>A0A1M6Q7S5</accession>
<feature type="transmembrane region" description="Helical" evidence="7">
    <location>
        <begin position="130"/>
        <end position="152"/>
    </location>
</feature>
<evidence type="ECO:0000313" key="9">
    <source>
        <dbReference type="EMBL" id="SHK16143.1"/>
    </source>
</evidence>
<feature type="transmembrane region" description="Helical" evidence="7">
    <location>
        <begin position="43"/>
        <end position="67"/>
    </location>
</feature>
<feature type="transmembrane region" description="Helical" evidence="7">
    <location>
        <begin position="87"/>
        <end position="109"/>
    </location>
</feature>
<keyword evidence="5 7" id="KW-1133">Transmembrane helix</keyword>
<dbReference type="OrthoDB" id="7363060at2"/>
<keyword evidence="6 7" id="KW-0472">Membrane</keyword>
<organism evidence="9 10">
    <name type="scientific">Marinobacter antarcticus</name>
    <dbReference type="NCBI Taxonomy" id="564117"/>
    <lineage>
        <taxon>Bacteria</taxon>
        <taxon>Pseudomonadati</taxon>
        <taxon>Pseudomonadota</taxon>
        <taxon>Gammaproteobacteria</taxon>
        <taxon>Pseudomonadales</taxon>
        <taxon>Marinobacteraceae</taxon>
        <taxon>Marinobacter</taxon>
    </lineage>
</organism>
<evidence type="ECO:0000256" key="4">
    <source>
        <dbReference type="ARBA" id="ARBA00022692"/>
    </source>
</evidence>
<gene>
    <name evidence="9" type="ORF">SAMN05216369_0735</name>
</gene>
<comment type="subunit">
    <text evidence="7">The complex comprises the extracytoplasmic solute receptor protein and the two transmembrane proteins.</text>
</comment>
<reference evidence="10" key="1">
    <citation type="submission" date="2016-11" db="EMBL/GenBank/DDBJ databases">
        <authorList>
            <person name="Varghese N."/>
            <person name="Submissions S."/>
        </authorList>
    </citation>
    <scope>NUCLEOTIDE SEQUENCE [LARGE SCALE GENOMIC DNA]</scope>
    <source>
        <strain evidence="10">CGMCC 1.10835</strain>
    </source>
</reference>
<comment type="function">
    <text evidence="7">Part of the tripartite ATP-independent periplasmic (TRAP) transport system.</text>
</comment>
<evidence type="ECO:0000256" key="6">
    <source>
        <dbReference type="ARBA" id="ARBA00023136"/>
    </source>
</evidence>
<dbReference type="AlphaFoldDB" id="A0A1M6Q7S5"/>
<dbReference type="STRING" id="564117.SAMN05216369_0735"/>
<evidence type="ECO:0000256" key="1">
    <source>
        <dbReference type="ARBA" id="ARBA00004651"/>
    </source>
</evidence>
<dbReference type="EMBL" id="FRAQ01000001">
    <property type="protein sequence ID" value="SHK16143.1"/>
    <property type="molecule type" value="Genomic_DNA"/>
</dbReference>
<keyword evidence="10" id="KW-1185">Reference proteome</keyword>
<evidence type="ECO:0000256" key="7">
    <source>
        <dbReference type="RuleBase" id="RU369079"/>
    </source>
</evidence>
<feature type="transmembrane region" description="Helical" evidence="7">
    <location>
        <begin position="6"/>
        <end position="31"/>
    </location>
</feature>
<comment type="similarity">
    <text evidence="7">Belongs to the TRAP transporter small permease family.</text>
</comment>
<evidence type="ECO:0000313" key="10">
    <source>
        <dbReference type="Proteomes" id="UP000184497"/>
    </source>
</evidence>
<dbReference type="RefSeq" id="WP_072795588.1">
    <property type="nucleotide sequence ID" value="NZ_FRAQ01000001.1"/>
</dbReference>
<evidence type="ECO:0000259" key="8">
    <source>
        <dbReference type="Pfam" id="PF04290"/>
    </source>
</evidence>
<evidence type="ECO:0000256" key="3">
    <source>
        <dbReference type="ARBA" id="ARBA00022475"/>
    </source>
</evidence>
<sequence>MKYVLQILRVLVIVSAGTGVAAYAAAALFTVGDVIGRQIGMPIPGVIDLVQLCVLGGAWLVIPYAFLTGAHVGVDLLVESFPRALETLLRTMAGLVAIALLTLMFNYCYETFQQKLMFGDRSQQLGIPIFYFWIPLLYGVALSIVAAALAIIPTPRQETPE</sequence>
<name>A0A1M6Q7S5_9GAMM</name>
<dbReference type="Proteomes" id="UP000184497">
    <property type="component" value="Unassembled WGS sequence"/>
</dbReference>
<dbReference type="Pfam" id="PF04290">
    <property type="entry name" value="DctQ"/>
    <property type="match status" value="1"/>
</dbReference>
<dbReference type="InterPro" id="IPR055348">
    <property type="entry name" value="DctQ"/>
</dbReference>